<proteinExistence type="predicted"/>
<name>A0AB32XC38_MYCFM</name>
<reference evidence="1 2" key="1">
    <citation type="journal article" date="2011" name="J. Bacteriol.">
        <title>Genome sequence of the repetitive-sequence-rich Mycoplasma fermentans strain M64.</title>
        <authorList>
            <person name="Shu H.W."/>
            <person name="Liu T.T."/>
            <person name="Chang H.Y."/>
            <person name="Liu Y.M."/>
            <person name="Wu K.M."/>
            <person name="Shu H.Y."/>
            <person name="Tsai S.F."/>
            <person name="Hsiao K.J."/>
            <person name="Hu W.S."/>
            <person name="Ng W.V."/>
        </authorList>
    </citation>
    <scope>NUCLEOTIDE SEQUENCE [LARGE SCALE GENOMIC DNA]</scope>
    <source>
        <strain evidence="1 2">M64</strain>
    </source>
</reference>
<sequence length="72" mass="8358">MNNLGGQRVFASEWDKNARKAYATNFKNSKNLFNENNEPTNFFAGDITLINPKIYLIIMYFVQVLHVSLFPK</sequence>
<dbReference type="KEGG" id="mfm:MfeM64YM_0647"/>
<evidence type="ECO:0008006" key="3">
    <source>
        <dbReference type="Google" id="ProtNLM"/>
    </source>
</evidence>
<accession>A0AB32XC38</accession>
<dbReference type="Proteomes" id="UP000007473">
    <property type="component" value="Chromosome"/>
</dbReference>
<organism evidence="1 2">
    <name type="scientific">Mycoplasmopsis fermentans (strain M64)</name>
    <name type="common">Mycoplasma fermentans</name>
    <dbReference type="NCBI Taxonomy" id="943945"/>
    <lineage>
        <taxon>Bacteria</taxon>
        <taxon>Bacillati</taxon>
        <taxon>Mycoplasmatota</taxon>
        <taxon>Mycoplasmoidales</taxon>
        <taxon>Metamycoplasmataceae</taxon>
        <taxon>Mycoplasmopsis</taxon>
    </lineage>
</organism>
<dbReference type="AlphaFoldDB" id="A0AB32XC38"/>
<evidence type="ECO:0000313" key="2">
    <source>
        <dbReference type="Proteomes" id="UP000007473"/>
    </source>
</evidence>
<dbReference type="EMBL" id="CP002458">
    <property type="protein sequence ID" value="ADV34645.1"/>
    <property type="molecule type" value="Genomic_DNA"/>
</dbReference>
<protein>
    <recommendedName>
        <fullName evidence="3">DNA (cytosine-5-)-methyltransferase</fullName>
    </recommendedName>
</protein>
<gene>
    <name evidence="1" type="ordered locus">MfeM64YM_0647</name>
</gene>
<dbReference type="RefSeq" id="WP_013526980.1">
    <property type="nucleotide sequence ID" value="NC_014921.1"/>
</dbReference>
<evidence type="ECO:0000313" key="1">
    <source>
        <dbReference type="EMBL" id="ADV34645.1"/>
    </source>
</evidence>